<accession>A0A127QA17</accession>
<dbReference type="KEGG" id="cpra:CPter91_4604"/>
<organism evidence="7 8">
    <name type="scientific">Collimonas pratensis</name>
    <dbReference type="NCBI Taxonomy" id="279113"/>
    <lineage>
        <taxon>Bacteria</taxon>
        <taxon>Pseudomonadati</taxon>
        <taxon>Pseudomonadota</taxon>
        <taxon>Betaproteobacteria</taxon>
        <taxon>Burkholderiales</taxon>
        <taxon>Oxalobacteraceae</taxon>
        <taxon>Collimonas</taxon>
    </lineage>
</organism>
<dbReference type="GO" id="GO:0009279">
    <property type="term" value="C:cell outer membrane"/>
    <property type="evidence" value="ECO:0007669"/>
    <property type="project" value="UniProtKB-SubCell"/>
</dbReference>
<protein>
    <submittedName>
        <fullName evidence="7">OmpA family protein</fullName>
    </submittedName>
</protein>
<dbReference type="AlphaFoldDB" id="A0A127QA17"/>
<dbReference type="PRINTS" id="PR01021">
    <property type="entry name" value="OMPADOMAIN"/>
</dbReference>
<feature type="domain" description="OmpA-like" evidence="6">
    <location>
        <begin position="102"/>
        <end position="224"/>
    </location>
</feature>
<dbReference type="STRING" id="279113.CPter91_4604"/>
<evidence type="ECO:0000256" key="5">
    <source>
        <dbReference type="SAM" id="SignalP"/>
    </source>
</evidence>
<dbReference type="InterPro" id="IPR036737">
    <property type="entry name" value="OmpA-like_sf"/>
</dbReference>
<keyword evidence="3" id="KW-0998">Cell outer membrane</keyword>
<reference evidence="7 8" key="1">
    <citation type="submission" date="2015-11" db="EMBL/GenBank/DDBJ databases">
        <title>Exploring the genomic traits of fungus-feeding bacterial genus Collimonas.</title>
        <authorList>
            <person name="Song C."/>
            <person name="Schmidt R."/>
            <person name="de Jager V."/>
            <person name="Krzyzanowska D."/>
            <person name="Jongedijk E."/>
            <person name="Cankar K."/>
            <person name="Beekwilder J."/>
            <person name="van Veen A."/>
            <person name="de Boer W."/>
            <person name="van Veen J.A."/>
            <person name="Garbeva P."/>
        </authorList>
    </citation>
    <scope>NUCLEOTIDE SEQUENCE [LARGE SCALE GENOMIC DNA]</scope>
    <source>
        <strain evidence="7 8">Ter91</strain>
    </source>
</reference>
<dbReference type="InterPro" id="IPR050330">
    <property type="entry name" value="Bact_OuterMem_StrucFunc"/>
</dbReference>
<dbReference type="OrthoDB" id="1149075at2"/>
<dbReference type="RefSeq" id="WP_061943808.1">
    <property type="nucleotide sequence ID" value="NZ_CP013234.1"/>
</dbReference>
<dbReference type="Gene3D" id="3.30.1330.60">
    <property type="entry name" value="OmpA-like domain"/>
    <property type="match status" value="1"/>
</dbReference>
<evidence type="ECO:0000256" key="4">
    <source>
        <dbReference type="PROSITE-ProRule" id="PRU00473"/>
    </source>
</evidence>
<dbReference type="SUPFAM" id="SSF103088">
    <property type="entry name" value="OmpA-like"/>
    <property type="match status" value="1"/>
</dbReference>
<dbReference type="PANTHER" id="PTHR30329">
    <property type="entry name" value="STATOR ELEMENT OF FLAGELLAR MOTOR COMPLEX"/>
    <property type="match status" value="1"/>
</dbReference>
<dbReference type="CDD" id="cd07185">
    <property type="entry name" value="OmpA_C-like"/>
    <property type="match status" value="1"/>
</dbReference>
<evidence type="ECO:0000256" key="2">
    <source>
        <dbReference type="ARBA" id="ARBA00023136"/>
    </source>
</evidence>
<dbReference type="EMBL" id="CP013234">
    <property type="protein sequence ID" value="AMP06910.1"/>
    <property type="molecule type" value="Genomic_DNA"/>
</dbReference>
<sequence>MRHTILLSLLLGSACGFAASSSLAQTSAIQASPEKSAYLQDGSGPVVRSQDGLCWRSGYWDAKDAVPGCDGELAPPVMKAIAPALAAGPAIASDQPKEPDLVAQCQFTLSSDSIFSFGKATLSKSAKQEIDKKTIEKLADCSGAKVLLVTGYTDHLGTDAYNRKLSMRRAASVASYLKSKGISNRIETNGAGAAEPIVTCSNKLSIKKSIVCLAPNRRVVIKMQ</sequence>
<dbReference type="PROSITE" id="PS51123">
    <property type="entry name" value="OMPA_2"/>
    <property type="match status" value="1"/>
</dbReference>
<dbReference type="InterPro" id="IPR006664">
    <property type="entry name" value="OMP_bac"/>
</dbReference>
<dbReference type="PANTHER" id="PTHR30329:SF21">
    <property type="entry name" value="LIPOPROTEIN YIAD-RELATED"/>
    <property type="match status" value="1"/>
</dbReference>
<evidence type="ECO:0000259" key="6">
    <source>
        <dbReference type="PROSITE" id="PS51123"/>
    </source>
</evidence>
<keyword evidence="5" id="KW-0732">Signal</keyword>
<proteinExistence type="predicted"/>
<dbReference type="Proteomes" id="UP000074561">
    <property type="component" value="Chromosome"/>
</dbReference>
<evidence type="ECO:0000256" key="1">
    <source>
        <dbReference type="ARBA" id="ARBA00004442"/>
    </source>
</evidence>
<evidence type="ECO:0000313" key="7">
    <source>
        <dbReference type="EMBL" id="AMP06910.1"/>
    </source>
</evidence>
<dbReference type="PROSITE" id="PS51257">
    <property type="entry name" value="PROKAR_LIPOPROTEIN"/>
    <property type="match status" value="1"/>
</dbReference>
<gene>
    <name evidence="7" type="ORF">CPter91_4604</name>
</gene>
<name>A0A127QA17_9BURK</name>
<dbReference type="PATRIC" id="fig|279113.9.peg.4565"/>
<evidence type="ECO:0000256" key="3">
    <source>
        <dbReference type="ARBA" id="ARBA00023237"/>
    </source>
</evidence>
<keyword evidence="2 4" id="KW-0472">Membrane</keyword>
<dbReference type="InterPro" id="IPR006665">
    <property type="entry name" value="OmpA-like"/>
</dbReference>
<feature type="chain" id="PRO_5007277705" evidence="5">
    <location>
        <begin position="25"/>
        <end position="224"/>
    </location>
</feature>
<evidence type="ECO:0000313" key="8">
    <source>
        <dbReference type="Proteomes" id="UP000074561"/>
    </source>
</evidence>
<comment type="subcellular location">
    <subcellularLocation>
        <location evidence="1">Cell outer membrane</location>
    </subcellularLocation>
</comment>
<feature type="signal peptide" evidence="5">
    <location>
        <begin position="1"/>
        <end position="24"/>
    </location>
</feature>
<dbReference type="Pfam" id="PF00691">
    <property type="entry name" value="OmpA"/>
    <property type="match status" value="1"/>
</dbReference>